<comment type="caution">
    <text evidence="1">The sequence shown here is derived from an EMBL/GenBank/DDBJ whole genome shotgun (WGS) entry which is preliminary data.</text>
</comment>
<dbReference type="AlphaFoldDB" id="A0AAV3WH09"/>
<protein>
    <recommendedName>
        <fullName evidence="3">S-layer family protein</fullName>
    </recommendedName>
</protein>
<gene>
    <name evidence="1" type="ORF">MiSe_26980</name>
</gene>
<reference evidence="1" key="1">
    <citation type="submission" date="2019-10" db="EMBL/GenBank/DDBJ databases">
        <title>Draft genome sequece of Microseira wollei NIES-4236.</title>
        <authorList>
            <person name="Yamaguchi H."/>
            <person name="Suzuki S."/>
            <person name="Kawachi M."/>
        </authorList>
    </citation>
    <scope>NUCLEOTIDE SEQUENCE</scope>
    <source>
        <strain evidence="1">NIES-4236</strain>
    </source>
</reference>
<sequence length="188" mass="19981">MGFPFPFPLSPFPCRMTRQQLAQQLPPGSALNPQLLSSSDITAISESDAQITDQIFFNAGGVNPAQGLVELPQNVVDPASLIATNPCLQGATSQFVITGRGGLPANPTEPLRDDVVRVSWSELPPQQESRGAGEQGSRGELTDSLMTQIVPAQGWVINYKGVVTLVGYNPGNPASSRNSNPQTICPLR</sequence>
<organism evidence="1 2">
    <name type="scientific">Microseira wollei NIES-4236</name>
    <dbReference type="NCBI Taxonomy" id="2530354"/>
    <lineage>
        <taxon>Bacteria</taxon>
        <taxon>Bacillati</taxon>
        <taxon>Cyanobacteriota</taxon>
        <taxon>Cyanophyceae</taxon>
        <taxon>Oscillatoriophycideae</taxon>
        <taxon>Aerosakkonematales</taxon>
        <taxon>Aerosakkonemataceae</taxon>
        <taxon>Microseira</taxon>
    </lineage>
</organism>
<name>A0AAV3WH09_9CYAN</name>
<accession>A0AAV3WH09</accession>
<evidence type="ECO:0000313" key="1">
    <source>
        <dbReference type="EMBL" id="GET37944.1"/>
    </source>
</evidence>
<evidence type="ECO:0008006" key="3">
    <source>
        <dbReference type="Google" id="ProtNLM"/>
    </source>
</evidence>
<proteinExistence type="predicted"/>
<dbReference type="Proteomes" id="UP001050975">
    <property type="component" value="Unassembled WGS sequence"/>
</dbReference>
<keyword evidence="2" id="KW-1185">Reference proteome</keyword>
<evidence type="ECO:0000313" key="2">
    <source>
        <dbReference type="Proteomes" id="UP001050975"/>
    </source>
</evidence>
<dbReference type="EMBL" id="BLAY01000036">
    <property type="protein sequence ID" value="GET37944.1"/>
    <property type="molecule type" value="Genomic_DNA"/>
</dbReference>